<feature type="transmembrane region" description="Helical" evidence="9">
    <location>
        <begin position="57"/>
        <end position="75"/>
    </location>
</feature>
<evidence type="ECO:0000256" key="3">
    <source>
        <dbReference type="ARBA" id="ARBA00022475"/>
    </source>
</evidence>
<comment type="caution">
    <text evidence="11">The sequence shown here is derived from an EMBL/GenBank/DDBJ whole genome shotgun (WGS) entry which is preliminary data.</text>
</comment>
<comment type="function">
    <text evidence="9">Part of the tripartite ATP-independent periplasmic (TRAP) transport system.</text>
</comment>
<protein>
    <recommendedName>
        <fullName evidence="9">TRAP transporter small permease protein</fullName>
    </recommendedName>
</protein>
<keyword evidence="2 9" id="KW-0813">Transport</keyword>
<dbReference type="PANTHER" id="PTHR35011:SF5">
    <property type="entry name" value="SIALIC ACID TRAP TRANSPORTER SMALL PERMEASE PROTEIN SIAQ"/>
    <property type="match status" value="1"/>
</dbReference>
<gene>
    <name evidence="11" type="ORF">ATN84_22715</name>
</gene>
<feature type="transmembrane region" description="Helical" evidence="9">
    <location>
        <begin position="14"/>
        <end position="37"/>
    </location>
</feature>
<keyword evidence="7 9" id="KW-0472">Membrane</keyword>
<dbReference type="InterPro" id="IPR007387">
    <property type="entry name" value="TRAP_DctQ"/>
</dbReference>
<dbReference type="GO" id="GO:0022857">
    <property type="term" value="F:transmembrane transporter activity"/>
    <property type="evidence" value="ECO:0007669"/>
    <property type="project" value="UniProtKB-UniRule"/>
</dbReference>
<reference evidence="11 12" key="1">
    <citation type="submission" date="2015-11" db="EMBL/GenBank/DDBJ databases">
        <title>Draft genome sequence of Paramesorhizobium deserti A-3-E, a strain highly resistant to diverse beta-lactam antibiotics.</title>
        <authorList>
            <person name="Lv R."/>
            <person name="Yang X."/>
            <person name="Fang N."/>
            <person name="Guo J."/>
            <person name="Luo X."/>
            <person name="Peng F."/>
            <person name="Yang R."/>
            <person name="Cui Y."/>
            <person name="Fang C."/>
            <person name="Song Y."/>
        </authorList>
    </citation>
    <scope>NUCLEOTIDE SEQUENCE [LARGE SCALE GENOMIC DNA]</scope>
    <source>
        <strain evidence="11 12">A-3-E</strain>
    </source>
</reference>
<evidence type="ECO:0000256" key="7">
    <source>
        <dbReference type="ARBA" id="ARBA00023136"/>
    </source>
</evidence>
<evidence type="ECO:0000256" key="1">
    <source>
        <dbReference type="ARBA" id="ARBA00004429"/>
    </source>
</evidence>
<name>A0A135HNG9_9HYPH</name>
<keyword evidence="12" id="KW-1185">Reference proteome</keyword>
<evidence type="ECO:0000256" key="5">
    <source>
        <dbReference type="ARBA" id="ARBA00022692"/>
    </source>
</evidence>
<dbReference type="AlphaFoldDB" id="A0A135HNG9"/>
<dbReference type="OrthoDB" id="4964541at2"/>
<dbReference type="GO" id="GO:0005886">
    <property type="term" value="C:plasma membrane"/>
    <property type="evidence" value="ECO:0007669"/>
    <property type="project" value="UniProtKB-SubCell"/>
</dbReference>
<evidence type="ECO:0000256" key="2">
    <source>
        <dbReference type="ARBA" id="ARBA00022448"/>
    </source>
</evidence>
<organism evidence="11 12">
    <name type="scientific">Paramesorhizobium deserti</name>
    <dbReference type="NCBI Taxonomy" id="1494590"/>
    <lineage>
        <taxon>Bacteria</taxon>
        <taxon>Pseudomonadati</taxon>
        <taxon>Pseudomonadota</taxon>
        <taxon>Alphaproteobacteria</taxon>
        <taxon>Hyphomicrobiales</taxon>
        <taxon>Phyllobacteriaceae</taxon>
        <taxon>Paramesorhizobium</taxon>
    </lineage>
</organism>
<dbReference type="Proteomes" id="UP000070107">
    <property type="component" value="Unassembled WGS sequence"/>
</dbReference>
<evidence type="ECO:0000256" key="8">
    <source>
        <dbReference type="ARBA" id="ARBA00038436"/>
    </source>
</evidence>
<dbReference type="GO" id="GO:0015740">
    <property type="term" value="P:C4-dicarboxylate transport"/>
    <property type="evidence" value="ECO:0007669"/>
    <property type="project" value="TreeGrafter"/>
</dbReference>
<keyword evidence="4 9" id="KW-0997">Cell inner membrane</keyword>
<keyword evidence="5 9" id="KW-0812">Transmembrane</keyword>
<keyword evidence="6 9" id="KW-1133">Transmembrane helix</keyword>
<proteinExistence type="inferred from homology"/>
<feature type="transmembrane region" description="Helical" evidence="9">
    <location>
        <begin position="130"/>
        <end position="151"/>
    </location>
</feature>
<evidence type="ECO:0000256" key="4">
    <source>
        <dbReference type="ARBA" id="ARBA00022519"/>
    </source>
</evidence>
<evidence type="ECO:0000259" key="10">
    <source>
        <dbReference type="Pfam" id="PF04290"/>
    </source>
</evidence>
<sequence>MTRFLSVCRFADKLFFWLNAIIVGAILAAMSVLVFYGIVARYVLDAPPFWGEETARFMMFFLVLTGSALAIRLYQHPRLTMFADMLPVRGGKWLSVISDAVVLGTLIVLLVQGIQLAIEEGIMRTPALRISYFWIYLAYPVGAGLGLLQLIGAHLAPKLAEEINDGGEGTH</sequence>
<dbReference type="InterPro" id="IPR055348">
    <property type="entry name" value="DctQ"/>
</dbReference>
<dbReference type="RefSeq" id="WP_068885282.1">
    <property type="nucleotide sequence ID" value="NZ_LNTU01000041.1"/>
</dbReference>
<accession>A0A135HNG9</accession>
<comment type="subcellular location">
    <subcellularLocation>
        <location evidence="1 9">Cell inner membrane</location>
        <topology evidence="1 9">Multi-pass membrane protein</topology>
    </subcellularLocation>
</comment>
<comment type="similarity">
    <text evidence="8 9">Belongs to the TRAP transporter small permease family.</text>
</comment>
<dbReference type="Pfam" id="PF04290">
    <property type="entry name" value="DctQ"/>
    <property type="match status" value="1"/>
</dbReference>
<dbReference type="STRING" id="1494590.ATN84_22715"/>
<dbReference type="EMBL" id="LNTU01000041">
    <property type="protein sequence ID" value="KXF74710.1"/>
    <property type="molecule type" value="Genomic_DNA"/>
</dbReference>
<feature type="transmembrane region" description="Helical" evidence="9">
    <location>
        <begin position="96"/>
        <end position="118"/>
    </location>
</feature>
<dbReference type="PANTHER" id="PTHR35011">
    <property type="entry name" value="2,3-DIKETO-L-GULONATE TRAP TRANSPORTER SMALL PERMEASE PROTEIN YIAM"/>
    <property type="match status" value="1"/>
</dbReference>
<evidence type="ECO:0000313" key="11">
    <source>
        <dbReference type="EMBL" id="KXF74710.1"/>
    </source>
</evidence>
<comment type="subunit">
    <text evidence="9">The complex comprises the extracytoplasmic solute receptor protein and the two transmembrane proteins.</text>
</comment>
<evidence type="ECO:0000256" key="6">
    <source>
        <dbReference type="ARBA" id="ARBA00022989"/>
    </source>
</evidence>
<feature type="domain" description="Tripartite ATP-independent periplasmic transporters DctQ component" evidence="10">
    <location>
        <begin position="30"/>
        <end position="152"/>
    </location>
</feature>
<keyword evidence="3" id="KW-1003">Cell membrane</keyword>
<evidence type="ECO:0000256" key="9">
    <source>
        <dbReference type="RuleBase" id="RU369079"/>
    </source>
</evidence>
<evidence type="ECO:0000313" key="12">
    <source>
        <dbReference type="Proteomes" id="UP000070107"/>
    </source>
</evidence>